<accession>A0A371I7A5</accession>
<dbReference type="Proteomes" id="UP000257109">
    <property type="component" value="Unassembled WGS sequence"/>
</dbReference>
<comment type="caution">
    <text evidence="1">The sequence shown here is derived from an EMBL/GenBank/DDBJ whole genome shotgun (WGS) entry which is preliminary data.</text>
</comment>
<name>A0A371I7A5_MUCPR</name>
<keyword evidence="2" id="KW-1185">Reference proteome</keyword>
<organism evidence="1 2">
    <name type="scientific">Mucuna pruriens</name>
    <name type="common">Velvet bean</name>
    <name type="synonym">Dolichos pruriens</name>
    <dbReference type="NCBI Taxonomy" id="157652"/>
    <lineage>
        <taxon>Eukaryota</taxon>
        <taxon>Viridiplantae</taxon>
        <taxon>Streptophyta</taxon>
        <taxon>Embryophyta</taxon>
        <taxon>Tracheophyta</taxon>
        <taxon>Spermatophyta</taxon>
        <taxon>Magnoliopsida</taxon>
        <taxon>eudicotyledons</taxon>
        <taxon>Gunneridae</taxon>
        <taxon>Pentapetalae</taxon>
        <taxon>rosids</taxon>
        <taxon>fabids</taxon>
        <taxon>Fabales</taxon>
        <taxon>Fabaceae</taxon>
        <taxon>Papilionoideae</taxon>
        <taxon>50 kb inversion clade</taxon>
        <taxon>NPAAA clade</taxon>
        <taxon>indigoferoid/millettioid clade</taxon>
        <taxon>Phaseoleae</taxon>
        <taxon>Mucuna</taxon>
    </lineage>
</organism>
<gene>
    <name evidence="1" type="ORF">CR513_04490</name>
</gene>
<dbReference type="EMBL" id="QJKJ01000748">
    <property type="protein sequence ID" value="RDY10918.1"/>
    <property type="molecule type" value="Genomic_DNA"/>
</dbReference>
<reference evidence="1" key="1">
    <citation type="submission" date="2018-05" db="EMBL/GenBank/DDBJ databases">
        <title>Draft genome of Mucuna pruriens seed.</title>
        <authorList>
            <person name="Nnadi N.E."/>
            <person name="Vos R."/>
            <person name="Hasami M.H."/>
            <person name="Devisetty U.K."/>
            <person name="Aguiy J.C."/>
        </authorList>
    </citation>
    <scope>NUCLEOTIDE SEQUENCE [LARGE SCALE GENOMIC DNA]</scope>
    <source>
        <strain evidence="1">JCA_2017</strain>
    </source>
</reference>
<sequence>MRTYRPYRPRFTSIRGNAFSCKLFLSTLRGVAMQCKQGETVGGDKFMKGENLKEYLVRFNSATI</sequence>
<dbReference type="AlphaFoldDB" id="A0A371I7A5"/>
<proteinExistence type="predicted"/>
<evidence type="ECO:0000313" key="1">
    <source>
        <dbReference type="EMBL" id="RDY10918.1"/>
    </source>
</evidence>
<protein>
    <submittedName>
        <fullName evidence="1">Uncharacterized protein</fullName>
    </submittedName>
</protein>
<feature type="non-terminal residue" evidence="1">
    <location>
        <position position="1"/>
    </location>
</feature>
<evidence type="ECO:0000313" key="2">
    <source>
        <dbReference type="Proteomes" id="UP000257109"/>
    </source>
</evidence>